<keyword evidence="2" id="KW-1185">Reference proteome</keyword>
<reference evidence="1" key="1">
    <citation type="submission" date="2025-08" db="UniProtKB">
        <authorList>
            <consortium name="Ensembl"/>
        </authorList>
    </citation>
    <scope>IDENTIFICATION</scope>
</reference>
<name>A0A8D2L0J3_VARKO</name>
<sequence>LGEHGLECTLSGGRVPDPSHLLEKLSPNTLRSPLPARADSIGLGSVLGSLLGPSPEHLLSRPSAGPRWSCRSIPASPASFPLKGNTYFGQRGWVRISLDSL</sequence>
<organism evidence="1 2">
    <name type="scientific">Varanus komodoensis</name>
    <name type="common">Komodo dragon</name>
    <dbReference type="NCBI Taxonomy" id="61221"/>
    <lineage>
        <taxon>Eukaryota</taxon>
        <taxon>Metazoa</taxon>
        <taxon>Chordata</taxon>
        <taxon>Craniata</taxon>
        <taxon>Vertebrata</taxon>
        <taxon>Euteleostomi</taxon>
        <taxon>Lepidosauria</taxon>
        <taxon>Squamata</taxon>
        <taxon>Bifurcata</taxon>
        <taxon>Unidentata</taxon>
        <taxon>Episquamata</taxon>
        <taxon>Toxicofera</taxon>
        <taxon>Anguimorpha</taxon>
        <taxon>Paleoanguimorpha</taxon>
        <taxon>Varanoidea</taxon>
        <taxon>Varanidae</taxon>
        <taxon>Varanus</taxon>
    </lineage>
</organism>
<accession>A0A8D2L0J3</accession>
<evidence type="ECO:0000313" key="1">
    <source>
        <dbReference type="Ensembl" id="ENSVKKP00000015114.1"/>
    </source>
</evidence>
<dbReference type="Proteomes" id="UP000694545">
    <property type="component" value="Unplaced"/>
</dbReference>
<dbReference type="AlphaFoldDB" id="A0A8D2L0J3"/>
<proteinExistence type="predicted"/>
<dbReference type="Ensembl" id="ENSVKKT00000015475.1">
    <property type="protein sequence ID" value="ENSVKKP00000015114.1"/>
    <property type="gene ID" value="ENSVKKG00000010361.1"/>
</dbReference>
<evidence type="ECO:0000313" key="2">
    <source>
        <dbReference type="Proteomes" id="UP000694545"/>
    </source>
</evidence>
<protein>
    <submittedName>
        <fullName evidence="1">Uncharacterized protein</fullName>
    </submittedName>
</protein>
<reference evidence="1" key="2">
    <citation type="submission" date="2025-09" db="UniProtKB">
        <authorList>
            <consortium name="Ensembl"/>
        </authorList>
    </citation>
    <scope>IDENTIFICATION</scope>
</reference>